<dbReference type="Proteomes" id="UP001360953">
    <property type="component" value="Unassembled WGS sequence"/>
</dbReference>
<feature type="compositionally biased region" description="Low complexity" evidence="1">
    <location>
        <begin position="101"/>
        <end position="112"/>
    </location>
</feature>
<feature type="compositionally biased region" description="Low complexity" evidence="1">
    <location>
        <begin position="51"/>
        <end position="60"/>
    </location>
</feature>
<name>A0ABR1LD33_9PEZI</name>
<sequence>MTRRTMSVDLAGCLLCRLPRWLARSPTIGRTGWGNWLGRVVTEENGRRLTGLAGSRSSGAVRRRRDGSMTGGGRGNLLLSCSAMTALQTPQGPRRPTNCGAPRASHSTARSSSSRCDGCATEFLHPPVALRLRLPHPCLVQPGQTFYCNFNDHCLPSTPQPPMPPEAAAPWHHLELLQGLAELPQGPCGKHSARTPPWRPDCSSH</sequence>
<reference evidence="2 3" key="1">
    <citation type="submission" date="2024-04" db="EMBL/GenBank/DDBJ databases">
        <title>Phyllosticta paracitricarpa is synonymous to the EU quarantine fungus P. citricarpa based on phylogenomic analyses.</title>
        <authorList>
            <consortium name="Lawrence Berkeley National Laboratory"/>
            <person name="Van ingen-buijs V.A."/>
            <person name="Van westerhoven A.C."/>
            <person name="Haridas S."/>
            <person name="Skiadas P."/>
            <person name="Martin F."/>
            <person name="Groenewald J.Z."/>
            <person name="Crous P.W."/>
            <person name="Seidl M.F."/>
        </authorList>
    </citation>
    <scope>NUCLEOTIDE SEQUENCE [LARGE SCALE GENOMIC DNA]</scope>
    <source>
        <strain evidence="2 3">CPC 17464</strain>
    </source>
</reference>
<feature type="region of interest" description="Disordered" evidence="1">
    <location>
        <begin position="183"/>
        <end position="205"/>
    </location>
</feature>
<accession>A0ABR1LD33</accession>
<protein>
    <submittedName>
        <fullName evidence="2">Uncharacterized protein</fullName>
    </submittedName>
</protein>
<evidence type="ECO:0000313" key="3">
    <source>
        <dbReference type="Proteomes" id="UP001360953"/>
    </source>
</evidence>
<keyword evidence="3" id="KW-1185">Reference proteome</keyword>
<feature type="region of interest" description="Disordered" evidence="1">
    <location>
        <begin position="50"/>
        <end position="72"/>
    </location>
</feature>
<feature type="region of interest" description="Disordered" evidence="1">
    <location>
        <begin position="88"/>
        <end position="112"/>
    </location>
</feature>
<evidence type="ECO:0000256" key="1">
    <source>
        <dbReference type="SAM" id="MobiDB-lite"/>
    </source>
</evidence>
<proteinExistence type="predicted"/>
<gene>
    <name evidence="2" type="ORF">J3D65DRAFT_71853</name>
</gene>
<dbReference type="RefSeq" id="XP_066652545.1">
    <property type="nucleotide sequence ID" value="XM_066804115.1"/>
</dbReference>
<dbReference type="EMBL" id="JBBPEH010000010">
    <property type="protein sequence ID" value="KAK7533152.1"/>
    <property type="molecule type" value="Genomic_DNA"/>
</dbReference>
<evidence type="ECO:0000313" key="2">
    <source>
        <dbReference type="EMBL" id="KAK7533152.1"/>
    </source>
</evidence>
<dbReference type="GeneID" id="92037021"/>
<comment type="caution">
    <text evidence="2">The sequence shown here is derived from an EMBL/GenBank/DDBJ whole genome shotgun (WGS) entry which is preliminary data.</text>
</comment>
<organism evidence="2 3">
    <name type="scientific">Phyllosticta citribraziliensis</name>
    <dbReference type="NCBI Taxonomy" id="989973"/>
    <lineage>
        <taxon>Eukaryota</taxon>
        <taxon>Fungi</taxon>
        <taxon>Dikarya</taxon>
        <taxon>Ascomycota</taxon>
        <taxon>Pezizomycotina</taxon>
        <taxon>Dothideomycetes</taxon>
        <taxon>Dothideomycetes incertae sedis</taxon>
        <taxon>Botryosphaeriales</taxon>
        <taxon>Phyllostictaceae</taxon>
        <taxon>Phyllosticta</taxon>
    </lineage>
</organism>